<sequence length="613" mass="63024">MRHSIFPTILVSATLAAAAPVWRRVNIDDAATAEAQQRDNGATRALSAVPIKTSNGQCLSVDLNSGDFRHNLMNVVVANCDGSSNQQFDVITQGAHNNIAGQALIVSSSLNNCLNFDPRRQPGNQVLMFSCGGRADGGGQVTDSQLFAFTGNAAGIPLVPLNSNRDGTVCLKLNGNTLDQSGCNPAQASGDQLFTLGDGGNAGAAPPPPPPADEPAATPPPAGNPAPPTGNVKLDPEATAEAQQRDNGATRAFTAVPVKVDGQCLTADLNTGDFRQNLMEIKVQACDGSPQQQFDIITSGKHNDQAGKTLIVSSLTNGCLNVDERRQSGNQVLLFSCGGRADGGGQVTNSQLFAFDGNAANIPLVPANVDGAKCLFNNNGVIDVQACNAASPSADQSFSFGDGGNASAPAPPPADEPVATPPPADEPAATPPPPAGNTAPPTGNVKLDPEATAEAQQRDDGATRAFSAVPVKVDGQCLTVDLNTGDFRQNLMAVKVQACDGSPQQQFDIITAGKHNDQAGKTLIVSSLTQGCLNVDERRQPGNQVLLFSCGGRADGGGQVTNSQLFAFDGTTANIPLVPANVQNKCLFNSNGVLDLQGCDAASPSADQTFSIA</sequence>
<dbReference type="SUPFAM" id="SSF50370">
    <property type="entry name" value="Ricin B-like lectins"/>
    <property type="match status" value="3"/>
</dbReference>
<dbReference type="Gene3D" id="2.80.10.50">
    <property type="match status" value="3"/>
</dbReference>
<dbReference type="Proteomes" id="UP000077266">
    <property type="component" value="Unassembled WGS sequence"/>
</dbReference>
<dbReference type="PROSITE" id="PS50231">
    <property type="entry name" value="RICIN_B_LECTIN"/>
    <property type="match status" value="3"/>
</dbReference>
<organism evidence="3 4">
    <name type="scientific">Exidia glandulosa HHB12029</name>
    <dbReference type="NCBI Taxonomy" id="1314781"/>
    <lineage>
        <taxon>Eukaryota</taxon>
        <taxon>Fungi</taxon>
        <taxon>Dikarya</taxon>
        <taxon>Basidiomycota</taxon>
        <taxon>Agaricomycotina</taxon>
        <taxon>Agaricomycetes</taxon>
        <taxon>Auriculariales</taxon>
        <taxon>Exidiaceae</taxon>
        <taxon>Exidia</taxon>
    </lineage>
</organism>
<dbReference type="AlphaFoldDB" id="A0A165QAI5"/>
<dbReference type="EMBL" id="KV425884">
    <property type="protein sequence ID" value="KZW03326.1"/>
    <property type="molecule type" value="Genomic_DNA"/>
</dbReference>
<dbReference type="CDD" id="cd00161">
    <property type="entry name" value="beta-trefoil_Ricin-like"/>
    <property type="match status" value="3"/>
</dbReference>
<accession>A0A165QAI5</accession>
<dbReference type="InParanoid" id="A0A165QAI5"/>
<dbReference type="InterPro" id="IPR035992">
    <property type="entry name" value="Ricin_B-like_lectins"/>
</dbReference>
<protein>
    <recommendedName>
        <fullName evidence="5">Ricin B lectin domain-containing protein</fullName>
    </recommendedName>
</protein>
<reference evidence="3 4" key="1">
    <citation type="journal article" date="2016" name="Mol. Biol. Evol.">
        <title>Comparative Genomics of Early-Diverging Mushroom-Forming Fungi Provides Insights into the Origins of Lignocellulose Decay Capabilities.</title>
        <authorList>
            <person name="Nagy L.G."/>
            <person name="Riley R."/>
            <person name="Tritt A."/>
            <person name="Adam C."/>
            <person name="Daum C."/>
            <person name="Floudas D."/>
            <person name="Sun H."/>
            <person name="Yadav J.S."/>
            <person name="Pangilinan J."/>
            <person name="Larsson K.H."/>
            <person name="Matsuura K."/>
            <person name="Barry K."/>
            <person name="Labutti K."/>
            <person name="Kuo R."/>
            <person name="Ohm R.A."/>
            <person name="Bhattacharya S.S."/>
            <person name="Shirouzu T."/>
            <person name="Yoshinaga Y."/>
            <person name="Martin F.M."/>
            <person name="Grigoriev I.V."/>
            <person name="Hibbett D.S."/>
        </authorList>
    </citation>
    <scope>NUCLEOTIDE SEQUENCE [LARGE SCALE GENOMIC DNA]</scope>
    <source>
        <strain evidence="3 4">HHB12029</strain>
    </source>
</reference>
<gene>
    <name evidence="3" type="ORF">EXIGLDRAFT_759192</name>
</gene>
<feature type="compositionally biased region" description="Pro residues" evidence="1">
    <location>
        <begin position="205"/>
        <end position="228"/>
    </location>
</feature>
<feature type="compositionally biased region" description="Polar residues" evidence="1">
    <location>
        <begin position="180"/>
        <end position="192"/>
    </location>
</feature>
<evidence type="ECO:0000313" key="4">
    <source>
        <dbReference type="Proteomes" id="UP000077266"/>
    </source>
</evidence>
<feature type="compositionally biased region" description="Pro residues" evidence="1">
    <location>
        <begin position="409"/>
        <end position="435"/>
    </location>
</feature>
<keyword evidence="2" id="KW-0732">Signal</keyword>
<dbReference type="STRING" id="1314781.A0A165QAI5"/>
<dbReference type="OrthoDB" id="5383818at2759"/>
<proteinExistence type="predicted"/>
<keyword evidence="4" id="KW-1185">Reference proteome</keyword>
<evidence type="ECO:0000256" key="2">
    <source>
        <dbReference type="SAM" id="SignalP"/>
    </source>
</evidence>
<evidence type="ECO:0000313" key="3">
    <source>
        <dbReference type="EMBL" id="KZW03326.1"/>
    </source>
</evidence>
<feature type="region of interest" description="Disordered" evidence="1">
    <location>
        <begin position="180"/>
        <end position="250"/>
    </location>
</feature>
<feature type="region of interest" description="Disordered" evidence="1">
    <location>
        <begin position="393"/>
        <end position="463"/>
    </location>
</feature>
<evidence type="ECO:0000256" key="1">
    <source>
        <dbReference type="SAM" id="MobiDB-lite"/>
    </source>
</evidence>
<name>A0A165QAI5_EXIGL</name>
<evidence type="ECO:0008006" key="5">
    <source>
        <dbReference type="Google" id="ProtNLM"/>
    </source>
</evidence>
<feature type="signal peptide" evidence="2">
    <location>
        <begin position="1"/>
        <end position="18"/>
    </location>
</feature>
<feature type="chain" id="PRO_5007864773" description="Ricin B lectin domain-containing protein" evidence="2">
    <location>
        <begin position="19"/>
        <end position="613"/>
    </location>
</feature>